<reference evidence="9 10" key="1">
    <citation type="journal article" date="2017" name="Nat. Commun.">
        <title>Genome assembly with in vitro proximity ligation data and whole-genome triplication in lettuce.</title>
        <authorList>
            <person name="Reyes-Chin-Wo S."/>
            <person name="Wang Z."/>
            <person name="Yang X."/>
            <person name="Kozik A."/>
            <person name="Arikit S."/>
            <person name="Song C."/>
            <person name="Xia L."/>
            <person name="Froenicke L."/>
            <person name="Lavelle D.O."/>
            <person name="Truco M.J."/>
            <person name="Xia R."/>
            <person name="Zhu S."/>
            <person name="Xu C."/>
            <person name="Xu H."/>
            <person name="Xu X."/>
            <person name="Cox K."/>
            <person name="Korf I."/>
            <person name="Meyers B.C."/>
            <person name="Michelmore R.W."/>
        </authorList>
    </citation>
    <scope>NUCLEOTIDE SEQUENCE [LARGE SCALE GENOMIC DNA]</scope>
    <source>
        <strain evidence="10">cv. Salinas</strain>
        <tissue evidence="9">Seedlings</tissue>
    </source>
</reference>
<gene>
    <name evidence="9" type="ORF">LSAT_V11C100040170</name>
</gene>
<dbReference type="GO" id="GO:0061809">
    <property type="term" value="F:NAD+ nucleosidase activity, cyclic ADP-ribose generating"/>
    <property type="evidence" value="ECO:0007669"/>
    <property type="project" value="UniProtKB-EC"/>
</dbReference>
<dbReference type="InterPro" id="IPR045344">
    <property type="entry name" value="C-JID"/>
</dbReference>
<dbReference type="PROSITE" id="PS50104">
    <property type="entry name" value="TIR"/>
    <property type="match status" value="1"/>
</dbReference>
<dbReference type="PANTHER" id="PTHR11017:SF313">
    <property type="entry name" value="TIR DOMAIN, P-LOOP CONTAINING NUCLEOSIDE TRIPHOSPHATE HYDROLASE"/>
    <property type="match status" value="1"/>
</dbReference>
<dbReference type="AlphaFoldDB" id="A0A9R1WIZ0"/>
<evidence type="ECO:0000313" key="10">
    <source>
        <dbReference type="Proteomes" id="UP000235145"/>
    </source>
</evidence>
<dbReference type="Pfam" id="PF00931">
    <property type="entry name" value="NB-ARC"/>
    <property type="match status" value="1"/>
</dbReference>
<dbReference type="InterPro" id="IPR044974">
    <property type="entry name" value="Disease_R_plants"/>
</dbReference>
<evidence type="ECO:0000313" key="9">
    <source>
        <dbReference type="EMBL" id="KAJ0226291.1"/>
    </source>
</evidence>
<comment type="caution">
    <text evidence="9">The sequence shown here is derived from an EMBL/GenBank/DDBJ whole genome shotgun (WGS) entry which is preliminary data.</text>
</comment>
<dbReference type="InterPro" id="IPR042197">
    <property type="entry name" value="Apaf_helical"/>
</dbReference>
<dbReference type="SUPFAM" id="SSF52540">
    <property type="entry name" value="P-loop containing nucleoside triphosphate hydrolases"/>
    <property type="match status" value="1"/>
</dbReference>
<feature type="domain" description="TIR" evidence="8">
    <location>
        <begin position="1"/>
        <end position="168"/>
    </location>
</feature>
<dbReference type="GO" id="GO:0007165">
    <property type="term" value="P:signal transduction"/>
    <property type="evidence" value="ECO:0007669"/>
    <property type="project" value="InterPro"/>
</dbReference>
<dbReference type="Pfam" id="PF20160">
    <property type="entry name" value="C-JID"/>
    <property type="match status" value="1"/>
</dbReference>
<keyword evidence="5" id="KW-0611">Plant defense</keyword>
<dbReference type="Gene3D" id="3.80.10.10">
    <property type="entry name" value="Ribonuclease Inhibitor"/>
    <property type="match status" value="2"/>
</dbReference>
<dbReference type="Pfam" id="PF01582">
    <property type="entry name" value="TIR"/>
    <property type="match status" value="1"/>
</dbReference>
<dbReference type="GO" id="GO:0006952">
    <property type="term" value="P:defense response"/>
    <property type="evidence" value="ECO:0007669"/>
    <property type="project" value="UniProtKB-KW"/>
</dbReference>
<evidence type="ECO:0000256" key="4">
    <source>
        <dbReference type="ARBA" id="ARBA00022801"/>
    </source>
</evidence>
<evidence type="ECO:0000259" key="8">
    <source>
        <dbReference type="PROSITE" id="PS50104"/>
    </source>
</evidence>
<comment type="catalytic activity">
    <reaction evidence="7">
        <text>NAD(+) + H2O = ADP-D-ribose + nicotinamide + H(+)</text>
        <dbReference type="Rhea" id="RHEA:16301"/>
        <dbReference type="ChEBI" id="CHEBI:15377"/>
        <dbReference type="ChEBI" id="CHEBI:15378"/>
        <dbReference type="ChEBI" id="CHEBI:17154"/>
        <dbReference type="ChEBI" id="CHEBI:57540"/>
        <dbReference type="ChEBI" id="CHEBI:57967"/>
        <dbReference type="EC" id="3.2.2.6"/>
    </reaction>
    <physiologicalReaction direction="left-to-right" evidence="7">
        <dbReference type="Rhea" id="RHEA:16302"/>
    </physiologicalReaction>
</comment>
<dbReference type="Gene3D" id="3.40.50.10140">
    <property type="entry name" value="Toll/interleukin-1 receptor homology (TIR) domain"/>
    <property type="match status" value="1"/>
</dbReference>
<keyword evidence="3" id="KW-0677">Repeat</keyword>
<keyword evidence="10" id="KW-1185">Reference proteome</keyword>
<dbReference type="SUPFAM" id="SSF52058">
    <property type="entry name" value="L domain-like"/>
    <property type="match status" value="1"/>
</dbReference>
<protein>
    <recommendedName>
        <fullName evidence="1">ADP-ribosyl cyclase/cyclic ADP-ribose hydrolase</fullName>
        <ecNumber evidence="1">3.2.2.6</ecNumber>
    </recommendedName>
</protein>
<dbReference type="Proteomes" id="UP000235145">
    <property type="component" value="Unassembled WGS sequence"/>
</dbReference>
<evidence type="ECO:0000256" key="3">
    <source>
        <dbReference type="ARBA" id="ARBA00022737"/>
    </source>
</evidence>
<evidence type="ECO:0000256" key="5">
    <source>
        <dbReference type="ARBA" id="ARBA00022821"/>
    </source>
</evidence>
<dbReference type="InterPro" id="IPR032675">
    <property type="entry name" value="LRR_dom_sf"/>
</dbReference>
<organism evidence="9 10">
    <name type="scientific">Lactuca sativa</name>
    <name type="common">Garden lettuce</name>
    <dbReference type="NCBI Taxonomy" id="4236"/>
    <lineage>
        <taxon>Eukaryota</taxon>
        <taxon>Viridiplantae</taxon>
        <taxon>Streptophyta</taxon>
        <taxon>Embryophyta</taxon>
        <taxon>Tracheophyta</taxon>
        <taxon>Spermatophyta</taxon>
        <taxon>Magnoliopsida</taxon>
        <taxon>eudicotyledons</taxon>
        <taxon>Gunneridae</taxon>
        <taxon>Pentapetalae</taxon>
        <taxon>asterids</taxon>
        <taxon>campanulids</taxon>
        <taxon>Asterales</taxon>
        <taxon>Asteraceae</taxon>
        <taxon>Cichorioideae</taxon>
        <taxon>Cichorieae</taxon>
        <taxon>Lactucinae</taxon>
        <taxon>Lactuca</taxon>
    </lineage>
</organism>
<dbReference type="InterPro" id="IPR036390">
    <property type="entry name" value="WH_DNA-bd_sf"/>
</dbReference>
<keyword evidence="2" id="KW-0433">Leucine-rich repeat</keyword>
<name>A0A9R1WIZ0_LACSA</name>
<dbReference type="InterPro" id="IPR002182">
    <property type="entry name" value="NB-ARC"/>
</dbReference>
<evidence type="ECO:0000256" key="1">
    <source>
        <dbReference type="ARBA" id="ARBA00011982"/>
    </source>
</evidence>
<dbReference type="SMART" id="SM00255">
    <property type="entry name" value="TIR"/>
    <property type="match status" value="1"/>
</dbReference>
<proteinExistence type="predicted"/>
<dbReference type="InterPro" id="IPR000157">
    <property type="entry name" value="TIR_dom"/>
</dbReference>
<dbReference type="Pfam" id="PF23282">
    <property type="entry name" value="WHD_ROQ1"/>
    <property type="match status" value="1"/>
</dbReference>
<evidence type="ECO:0000256" key="2">
    <source>
        <dbReference type="ARBA" id="ARBA00022614"/>
    </source>
</evidence>
<dbReference type="InterPro" id="IPR058192">
    <property type="entry name" value="WHD_ROQ1-like"/>
</dbReference>
<keyword evidence="4" id="KW-0378">Hydrolase</keyword>
<dbReference type="EC" id="3.2.2.6" evidence="1"/>
<evidence type="ECO:0000256" key="6">
    <source>
        <dbReference type="ARBA" id="ARBA00023027"/>
    </source>
</evidence>
<dbReference type="PRINTS" id="PR00364">
    <property type="entry name" value="DISEASERSIST"/>
</dbReference>
<dbReference type="InterPro" id="IPR035897">
    <property type="entry name" value="Toll_tir_struct_dom_sf"/>
</dbReference>
<evidence type="ECO:0000256" key="7">
    <source>
        <dbReference type="ARBA" id="ARBA00047304"/>
    </source>
</evidence>
<dbReference type="SUPFAM" id="SSF46785">
    <property type="entry name" value="Winged helix' DNA-binding domain"/>
    <property type="match status" value="1"/>
</dbReference>
<dbReference type="GO" id="GO:0043531">
    <property type="term" value="F:ADP binding"/>
    <property type="evidence" value="ECO:0007669"/>
    <property type="project" value="InterPro"/>
</dbReference>
<accession>A0A9R1WIZ0</accession>
<dbReference type="SUPFAM" id="SSF52200">
    <property type="entry name" value="Toll/Interleukin receptor TIR domain"/>
    <property type="match status" value="1"/>
</dbReference>
<dbReference type="PANTHER" id="PTHR11017">
    <property type="entry name" value="LEUCINE-RICH REPEAT-CONTAINING PROTEIN"/>
    <property type="match status" value="1"/>
</dbReference>
<dbReference type="Gene3D" id="1.10.8.430">
    <property type="entry name" value="Helical domain of apoptotic protease-activating factors"/>
    <property type="match status" value="1"/>
</dbReference>
<keyword evidence="6" id="KW-0520">NAD</keyword>
<dbReference type="InterPro" id="IPR027417">
    <property type="entry name" value="P-loop_NTPase"/>
</dbReference>
<dbReference type="EMBL" id="NBSK02000001">
    <property type="protein sequence ID" value="KAJ0226291.1"/>
    <property type="molecule type" value="Genomic_DNA"/>
</dbReference>
<dbReference type="Gene3D" id="3.40.50.300">
    <property type="entry name" value="P-loop containing nucleotide triphosphate hydrolases"/>
    <property type="match status" value="1"/>
</dbReference>
<sequence>MIGLDTRNGFTAYLHKALMDANITTFLDDEEIETGEDLKPELESAIKASRASFIVLSKNYATSTWCLDELVLILKQRMTSNHIVIPIFYHVEPTHVKKQQSSFEDVMAKHKQMMEAETNENKRSKWAQKIKWWNNALIDVADLKGKVVNDRPEIEVIEEIVKDIYHRLHVPIRSPLPLLIGMDYSITFVTSWLKDVSSHTTNILTILGMGGIGKTSLAQYVYGLHRCEFEASSFIGNISRRYEQNFSGLLELQKQLYDDISKPIPIQVHDASIYTLKIENVVARKKVFLVLDDIDSIDQLDALLGSKCFHPGSKIIVTTKDSWLTESCVQFKTSVKPNHVKHLLQGLREKHSQELFCFHSFMSKDPKEGYEEVSEKLVKYCEGHPLALEVLGKSLYNRDVAYWEECIEGLEKEPISRINSVLRMSYDALPSKNDKDLFKHISCFFVGIDIDIAQTILKACGINTKSGITNLKDRCLLSVGWNNKLSMHGLIQKMGRFIVNQESPDKPWKRSRLWCHEESFKVLKQKKGKGNLLGLAFDMRMLEKEKLHASFEMKTDALCNMDNLMLLQLNYVQINGSYENFPEELRWLCMHGSPLKSIPSDLRMVNLVALDMSYGNIESLGMCDSNQQQLKSRQNSSGLCGKEKMFLGSLTILNLSFCKQLRCLSGFEELPALERLILKNCIGLLEVCESIEQCVELALIDLSYCNRLEKLPRTLRFLKKVKTLLLDGCNFGEAQVNIGDLDSPQILKANKSFINTKFSPLAVMESIPRGLKFFAIFLPSSLVRLSLASNNLSTKSFPTDMSCLSMLKYLCLDVNPIISMPNCVRSLPRLEILTMRRCKFLVSPLLRKLLFDPKMSPLVFSTDWCTYAPSSFEFEGMVKIQPMADVEKKLLCRLGWTKIDSYNERHVGTKYMDRGREESEIQMYYEFGVFSTIYGGKKMPNWITHCSNGKSISFTVPSSPNKLIGLNFCYVRTPAFQNNMFGYILDHDEFIYLPLIVIENITKNCTWMYQHYIDKVEVGGKSLTLLSHWMFGVNEMESGDHVTINVSEKTYDYDIPLIKECGVSFVYDDGEEKEEEDVLGYYKSWNHIIGGDLTAVQLSARGYYLKHNRFILGRYHVFKGTLRHSVEGSLAHRRMSSTCGFIKNPILDIKIKSCMRLGLNGERGYMFEVSGDLYSHAKA</sequence>